<organism evidence="1 2">
    <name type="scientific">Halobellus limi</name>
    <dbReference type="NCBI Taxonomy" id="699433"/>
    <lineage>
        <taxon>Archaea</taxon>
        <taxon>Methanobacteriati</taxon>
        <taxon>Methanobacteriota</taxon>
        <taxon>Stenosarchaea group</taxon>
        <taxon>Halobacteria</taxon>
        <taxon>Halobacteriales</taxon>
        <taxon>Haloferacaceae</taxon>
        <taxon>Halobellus</taxon>
    </lineage>
</organism>
<name>A0A4D6H0B4_9EURY</name>
<accession>A0A4D6H0B4</accession>
<dbReference type="KEGG" id="hlm:DV707_06695"/>
<sequence>MPPGVPTRTLLVALAIAVVVAFGVLGAISAAEHRALDAESEHVAQQLGSAPCLTDWGVDEGAGPRRDASVTGVTAASIRVDVTIPYAYTTETDDGAVYADTASEATYEVSLAGLRRVRGDDVSPC</sequence>
<dbReference type="GeneID" id="39857759"/>
<dbReference type="Proteomes" id="UP000296733">
    <property type="component" value="Chromosome"/>
</dbReference>
<protein>
    <submittedName>
        <fullName evidence="1">Uncharacterized protein</fullName>
    </submittedName>
</protein>
<proteinExistence type="predicted"/>
<dbReference type="RefSeq" id="WP_103990025.1">
    <property type="nucleotide sequence ID" value="NZ_CP031311.1"/>
</dbReference>
<reference evidence="1 2" key="1">
    <citation type="journal article" date="2019" name="Nat. Commun.">
        <title>A new type of DNA phosphorothioation-based antiviral system in archaea.</title>
        <authorList>
            <person name="Xiong L."/>
            <person name="Liu S."/>
            <person name="Chen S."/>
            <person name="Xiao Y."/>
            <person name="Zhu B."/>
            <person name="Gao Y."/>
            <person name="Zhang Y."/>
            <person name="Chen B."/>
            <person name="Luo J."/>
            <person name="Deng Z."/>
            <person name="Chen X."/>
            <person name="Wang L."/>
            <person name="Chen S."/>
        </authorList>
    </citation>
    <scope>NUCLEOTIDE SEQUENCE [LARGE SCALE GENOMIC DNA]</scope>
    <source>
        <strain evidence="1 2">CGMCC 1.10331</strain>
    </source>
</reference>
<evidence type="ECO:0000313" key="2">
    <source>
        <dbReference type="Proteomes" id="UP000296733"/>
    </source>
</evidence>
<dbReference type="EMBL" id="CP031311">
    <property type="protein sequence ID" value="QCC47374.1"/>
    <property type="molecule type" value="Genomic_DNA"/>
</dbReference>
<evidence type="ECO:0000313" key="1">
    <source>
        <dbReference type="EMBL" id="QCC47374.1"/>
    </source>
</evidence>
<gene>
    <name evidence="1" type="ORF">DV707_06695</name>
</gene>
<dbReference type="AlphaFoldDB" id="A0A4D6H0B4"/>